<organism evidence="15 16">
    <name type="scientific">Ephemeroptericola cinctiostellae</name>
    <dbReference type="NCBI Taxonomy" id="2268024"/>
    <lineage>
        <taxon>Bacteria</taxon>
        <taxon>Pseudomonadati</taxon>
        <taxon>Pseudomonadota</taxon>
        <taxon>Betaproteobacteria</taxon>
        <taxon>Burkholderiales</taxon>
        <taxon>Burkholderiaceae</taxon>
        <taxon>Ephemeroptericola</taxon>
    </lineage>
</organism>
<evidence type="ECO:0000256" key="9">
    <source>
        <dbReference type="ARBA" id="ARBA00022989"/>
    </source>
</evidence>
<dbReference type="KEGG" id="hyf:DTO96_101024"/>
<sequence length="210" mass="23401">MNTSFNLQHFWSQGDTFNHFTVIVLLLMSILSWGVIFMRLSMFMRLRDLGQGLAVFWHNKDSDTRMSALKPFDKENLLMPIAQLATQSVDAPTLERKLSHAVRVANQHLDKGLTLLATVASSATFVGLLGTVWGIYRTLTTVAAQGQMEIANIIGPVGEALIMTAFGLAVALPALFAYNFFSRNNQTHQTELDAFAHDILNNQTQHTHIQ</sequence>
<dbReference type="Pfam" id="PF01618">
    <property type="entry name" value="MotA_ExbB"/>
    <property type="match status" value="1"/>
</dbReference>
<gene>
    <name evidence="15" type="primary">exbB_2</name>
    <name evidence="15" type="ORF">DTO96_101024</name>
</gene>
<evidence type="ECO:0000256" key="1">
    <source>
        <dbReference type="ARBA" id="ARBA00004429"/>
    </source>
</evidence>
<evidence type="ECO:0000256" key="5">
    <source>
        <dbReference type="ARBA" id="ARBA00022475"/>
    </source>
</evidence>
<dbReference type="Proteomes" id="UP000252182">
    <property type="component" value="Chromosome"/>
</dbReference>
<evidence type="ECO:0000256" key="8">
    <source>
        <dbReference type="ARBA" id="ARBA00022927"/>
    </source>
</evidence>
<evidence type="ECO:0000259" key="14">
    <source>
        <dbReference type="Pfam" id="PF01618"/>
    </source>
</evidence>
<keyword evidence="8 12" id="KW-0653">Protein transport</keyword>
<dbReference type="InterPro" id="IPR050790">
    <property type="entry name" value="ExbB/TolQ_transport"/>
</dbReference>
<comment type="subunit">
    <text evidence="2">The accessory proteins ExbB and ExbD seem to form a complex with TonB.</text>
</comment>
<dbReference type="OrthoDB" id="9805133at2"/>
<evidence type="ECO:0000256" key="12">
    <source>
        <dbReference type="RuleBase" id="RU004057"/>
    </source>
</evidence>
<dbReference type="AlphaFoldDB" id="A0A345DAA6"/>
<keyword evidence="7 13" id="KW-0812">Transmembrane</keyword>
<keyword evidence="9 13" id="KW-1133">Transmembrane helix</keyword>
<comment type="subcellular location">
    <subcellularLocation>
        <location evidence="1">Cell inner membrane</location>
        <topology evidence="1">Multi-pass membrane protein</topology>
    </subcellularLocation>
    <subcellularLocation>
        <location evidence="12">Membrane</location>
        <topology evidence="12">Multi-pass membrane protein</topology>
    </subcellularLocation>
</comment>
<keyword evidence="4 12" id="KW-0813">Transport</keyword>
<evidence type="ECO:0000313" key="15">
    <source>
        <dbReference type="EMBL" id="AXF85294.1"/>
    </source>
</evidence>
<evidence type="ECO:0000313" key="16">
    <source>
        <dbReference type="Proteomes" id="UP000252182"/>
    </source>
</evidence>
<dbReference type="InterPro" id="IPR002898">
    <property type="entry name" value="MotA_ExbB_proton_chnl"/>
</dbReference>
<keyword evidence="6" id="KW-0997">Cell inner membrane</keyword>
<feature type="transmembrane region" description="Helical" evidence="13">
    <location>
        <begin position="20"/>
        <end position="40"/>
    </location>
</feature>
<dbReference type="PANTHER" id="PTHR30625:SF14">
    <property type="entry name" value="BIOPOLYMER TRANSPORT PROTEIN EXBB"/>
    <property type="match status" value="1"/>
</dbReference>
<evidence type="ECO:0000256" key="6">
    <source>
        <dbReference type="ARBA" id="ARBA00022519"/>
    </source>
</evidence>
<evidence type="ECO:0000256" key="3">
    <source>
        <dbReference type="ARBA" id="ARBA00022093"/>
    </source>
</evidence>
<dbReference type="RefSeq" id="WP_114562506.1">
    <property type="nucleotide sequence ID" value="NZ_CP031124.1"/>
</dbReference>
<comment type="similarity">
    <text evidence="12">Belongs to the exbB/tolQ family.</text>
</comment>
<feature type="domain" description="MotA/TolQ/ExbB proton channel" evidence="14">
    <location>
        <begin position="85"/>
        <end position="192"/>
    </location>
</feature>
<evidence type="ECO:0000256" key="7">
    <source>
        <dbReference type="ARBA" id="ARBA00022692"/>
    </source>
</evidence>
<keyword evidence="16" id="KW-1185">Reference proteome</keyword>
<feature type="transmembrane region" description="Helical" evidence="13">
    <location>
        <begin position="113"/>
        <end position="136"/>
    </location>
</feature>
<proteinExistence type="inferred from homology"/>
<evidence type="ECO:0000256" key="2">
    <source>
        <dbReference type="ARBA" id="ARBA00011471"/>
    </source>
</evidence>
<feature type="transmembrane region" description="Helical" evidence="13">
    <location>
        <begin position="160"/>
        <end position="181"/>
    </location>
</feature>
<keyword evidence="10 13" id="KW-0472">Membrane</keyword>
<reference evidence="16" key="1">
    <citation type="submission" date="2018-07" db="EMBL/GenBank/DDBJ databases">
        <authorList>
            <person name="Kim H."/>
        </authorList>
    </citation>
    <scope>NUCLEOTIDE SEQUENCE [LARGE SCALE GENOMIC DNA]</scope>
    <source>
        <strain evidence="16">F02</strain>
    </source>
</reference>
<protein>
    <recommendedName>
        <fullName evidence="3">Biopolymer transport protein ExbB</fullName>
    </recommendedName>
</protein>
<comment type="function">
    <text evidence="11">Involved in the TonB-dependent energy-dependent transport of various receptor-bound substrates. Protects ExbD from proteolytic degradation and functionally stabilizes TonB.</text>
</comment>
<keyword evidence="5" id="KW-1003">Cell membrane</keyword>
<name>A0A345DAA6_9BURK</name>
<evidence type="ECO:0000256" key="10">
    <source>
        <dbReference type="ARBA" id="ARBA00023136"/>
    </source>
</evidence>
<accession>A0A345DAA6</accession>
<dbReference type="EMBL" id="CP031124">
    <property type="protein sequence ID" value="AXF85294.1"/>
    <property type="molecule type" value="Genomic_DNA"/>
</dbReference>
<evidence type="ECO:0000256" key="11">
    <source>
        <dbReference type="ARBA" id="ARBA00024816"/>
    </source>
</evidence>
<evidence type="ECO:0000256" key="4">
    <source>
        <dbReference type="ARBA" id="ARBA00022448"/>
    </source>
</evidence>
<dbReference type="GO" id="GO:0005886">
    <property type="term" value="C:plasma membrane"/>
    <property type="evidence" value="ECO:0007669"/>
    <property type="project" value="UniProtKB-SubCell"/>
</dbReference>
<evidence type="ECO:0000256" key="13">
    <source>
        <dbReference type="SAM" id="Phobius"/>
    </source>
</evidence>
<dbReference type="GO" id="GO:0017038">
    <property type="term" value="P:protein import"/>
    <property type="evidence" value="ECO:0007669"/>
    <property type="project" value="TreeGrafter"/>
</dbReference>
<dbReference type="PANTHER" id="PTHR30625">
    <property type="entry name" value="PROTEIN TOLQ"/>
    <property type="match status" value="1"/>
</dbReference>